<reference evidence="2" key="1">
    <citation type="submission" date="2022-07" db="EMBL/GenBank/DDBJ databases">
        <title>Genome Sequence of Physisporinus lineatus.</title>
        <authorList>
            <person name="Buettner E."/>
        </authorList>
    </citation>
    <scope>NUCLEOTIDE SEQUENCE</scope>
    <source>
        <strain evidence="2">VT162</strain>
    </source>
</reference>
<feature type="region of interest" description="Disordered" evidence="1">
    <location>
        <begin position="1"/>
        <end position="33"/>
    </location>
</feature>
<sequence>MNRPPHNHGHDGNADPGLAGGAAGAGQNPANAQGLSGVINQLLQQAFLAMGENIPGATGRNQTTQTRGGAPQPTQTRRPLPTPPTDAPNAPPTPNVTLPDMNQPGTAEAIQEAFMDFLQGTRDDVGEAQEPPPPEPTTAPAGTPQGPQPQQQQQQRQRRTFDGFGAFMNFVDGALPPLPPNAFNMNIPRRHRNAPSGPKPDWTLPPPPGLTLRQRVEKREREMGLRCFDMSCWD</sequence>
<proteinExistence type="predicted"/>
<keyword evidence="3" id="KW-1185">Reference proteome</keyword>
<gene>
    <name evidence="2" type="ORF">NLI96_g13320</name>
</gene>
<comment type="caution">
    <text evidence="2">The sequence shown here is derived from an EMBL/GenBank/DDBJ whole genome shotgun (WGS) entry which is preliminary data.</text>
</comment>
<name>A0AAD5Y7F1_9APHY</name>
<feature type="compositionally biased region" description="Low complexity" evidence="1">
    <location>
        <begin position="138"/>
        <end position="155"/>
    </location>
</feature>
<dbReference type="EMBL" id="JANAWD010001943">
    <property type="protein sequence ID" value="KAJ3472544.1"/>
    <property type="molecule type" value="Genomic_DNA"/>
</dbReference>
<feature type="compositionally biased region" description="Low complexity" evidence="1">
    <location>
        <begin position="56"/>
        <end position="79"/>
    </location>
</feature>
<feature type="region of interest" description="Disordered" evidence="1">
    <location>
        <begin position="54"/>
        <end position="103"/>
    </location>
</feature>
<evidence type="ECO:0000313" key="2">
    <source>
        <dbReference type="EMBL" id="KAJ3472544.1"/>
    </source>
</evidence>
<organism evidence="2 3">
    <name type="scientific">Meripilus lineatus</name>
    <dbReference type="NCBI Taxonomy" id="2056292"/>
    <lineage>
        <taxon>Eukaryota</taxon>
        <taxon>Fungi</taxon>
        <taxon>Dikarya</taxon>
        <taxon>Basidiomycota</taxon>
        <taxon>Agaricomycotina</taxon>
        <taxon>Agaricomycetes</taxon>
        <taxon>Polyporales</taxon>
        <taxon>Meripilaceae</taxon>
        <taxon>Meripilus</taxon>
    </lineage>
</organism>
<feature type="region of interest" description="Disordered" evidence="1">
    <location>
        <begin position="123"/>
        <end position="158"/>
    </location>
</feature>
<protein>
    <submittedName>
        <fullName evidence="2">Uncharacterized protein</fullName>
    </submittedName>
</protein>
<dbReference type="Proteomes" id="UP001212997">
    <property type="component" value="Unassembled WGS sequence"/>
</dbReference>
<evidence type="ECO:0000256" key="1">
    <source>
        <dbReference type="SAM" id="MobiDB-lite"/>
    </source>
</evidence>
<dbReference type="AlphaFoldDB" id="A0AAD5Y7F1"/>
<accession>A0AAD5Y7F1</accession>
<evidence type="ECO:0000313" key="3">
    <source>
        <dbReference type="Proteomes" id="UP001212997"/>
    </source>
</evidence>
<feature type="compositionally biased region" description="Pro residues" evidence="1">
    <location>
        <begin position="80"/>
        <end position="94"/>
    </location>
</feature>